<dbReference type="EMBL" id="LNIX01000003">
    <property type="protein sequence ID" value="OXA58211.1"/>
    <property type="molecule type" value="Genomic_DNA"/>
</dbReference>
<dbReference type="OrthoDB" id="6538124at2759"/>
<dbReference type="Proteomes" id="UP000198287">
    <property type="component" value="Unassembled WGS sequence"/>
</dbReference>
<organism evidence="1 2">
    <name type="scientific">Folsomia candida</name>
    <name type="common">Springtail</name>
    <dbReference type="NCBI Taxonomy" id="158441"/>
    <lineage>
        <taxon>Eukaryota</taxon>
        <taxon>Metazoa</taxon>
        <taxon>Ecdysozoa</taxon>
        <taxon>Arthropoda</taxon>
        <taxon>Hexapoda</taxon>
        <taxon>Collembola</taxon>
        <taxon>Entomobryomorpha</taxon>
        <taxon>Isotomoidea</taxon>
        <taxon>Isotomidae</taxon>
        <taxon>Proisotominae</taxon>
        <taxon>Folsomia</taxon>
    </lineage>
</organism>
<reference evidence="1 2" key="1">
    <citation type="submission" date="2015-12" db="EMBL/GenBank/DDBJ databases">
        <title>The genome of Folsomia candida.</title>
        <authorList>
            <person name="Faddeeva A."/>
            <person name="Derks M.F."/>
            <person name="Anvar Y."/>
            <person name="Smit S."/>
            <person name="Van Straalen N."/>
            <person name="Roelofs D."/>
        </authorList>
    </citation>
    <scope>NUCLEOTIDE SEQUENCE [LARGE SCALE GENOMIC DNA]</scope>
    <source>
        <strain evidence="1 2">VU population</strain>
        <tissue evidence="1">Whole body</tissue>
    </source>
</reference>
<comment type="caution">
    <text evidence="1">The sequence shown here is derived from an EMBL/GenBank/DDBJ whole genome shotgun (WGS) entry which is preliminary data.</text>
</comment>
<gene>
    <name evidence="1" type="ORF">Fcan01_07507</name>
</gene>
<evidence type="ECO:0000313" key="1">
    <source>
        <dbReference type="EMBL" id="OXA58211.1"/>
    </source>
</evidence>
<dbReference type="AlphaFoldDB" id="A0A226EN41"/>
<accession>A0A226EN41</accession>
<keyword evidence="2" id="KW-1185">Reference proteome</keyword>
<proteinExistence type="predicted"/>
<name>A0A226EN41_FOLCA</name>
<evidence type="ECO:0000313" key="2">
    <source>
        <dbReference type="Proteomes" id="UP000198287"/>
    </source>
</evidence>
<protein>
    <submittedName>
        <fullName evidence="1">Uncharacterized protein</fullName>
    </submittedName>
</protein>
<sequence length="177" mass="19372">MNSPVIALLSPTYHNKFDNHTVIAASAERGGSGTEFGNNGYNMNPSDNEIMRGPVTLFSSLHGPQKVILSIFRTSVDHFALVYPDNRRKMIALKPAGCINLRGVTSEETALGSGIKGFTLRPKKCDTSSAALIFLCEDTLLLPRWLSALEPSNPVLVLGQRRMPRQCSLPSVEEEED</sequence>